<dbReference type="Proteomes" id="UP000594262">
    <property type="component" value="Unplaced"/>
</dbReference>
<dbReference type="EnsemblMetazoa" id="CLYHEMT018682.1">
    <property type="protein sequence ID" value="CLYHEMP018682.1"/>
    <property type="gene ID" value="CLYHEMG018682"/>
</dbReference>
<evidence type="ECO:0000313" key="4">
    <source>
        <dbReference type="Proteomes" id="UP000594262"/>
    </source>
</evidence>
<dbReference type="Pfam" id="PF01391">
    <property type="entry name" value="Collagen"/>
    <property type="match status" value="1"/>
</dbReference>
<accession>A0A7M5X6S3</accession>
<feature type="domain" description="CTHRC1 C-terminal" evidence="2">
    <location>
        <begin position="98"/>
        <end position="230"/>
    </location>
</feature>
<feature type="compositionally biased region" description="Low complexity" evidence="1">
    <location>
        <begin position="80"/>
        <end position="89"/>
    </location>
</feature>
<sequence>SERNDNNAYLSIEADMTKFILCMILCIAVNRFAFGDVCKSSGHCCNNGCTIQNFCQNGKDGKDGRSGRNGVDGIDGRDGQNGQNGVNGLNGRNGVDAVRNWKECAWNNIDDKRQSGVIKECSFKKNSKETYLKFQVTGNLRNHNCAGCCKRWYITLDGGECSPVPIDGIVYISHAAVPLQHDLHQVRTFSGHCQINRTGTVKVALSIGDCAGVKGGHGMTGWKSSTRIYVEEIEAPQK</sequence>
<proteinExistence type="predicted"/>
<evidence type="ECO:0000259" key="2">
    <source>
        <dbReference type="Pfam" id="PF25815"/>
    </source>
</evidence>
<protein>
    <recommendedName>
        <fullName evidence="2">CTHRC1 C-terminal domain-containing protein</fullName>
    </recommendedName>
</protein>
<dbReference type="InterPro" id="IPR008160">
    <property type="entry name" value="Collagen"/>
</dbReference>
<evidence type="ECO:0000313" key="3">
    <source>
        <dbReference type="EnsemblMetazoa" id="CLYHEMP018682.1"/>
    </source>
</evidence>
<name>A0A7M5X6S3_9CNID</name>
<dbReference type="Pfam" id="PF25815">
    <property type="entry name" value="CTHRC1_C"/>
    <property type="match status" value="1"/>
</dbReference>
<dbReference type="OrthoDB" id="5985978at2759"/>
<keyword evidence="4" id="KW-1185">Reference proteome</keyword>
<feature type="region of interest" description="Disordered" evidence="1">
    <location>
        <begin position="62"/>
        <end position="89"/>
    </location>
</feature>
<dbReference type="AlphaFoldDB" id="A0A7M5X6S3"/>
<dbReference type="InterPro" id="IPR057873">
    <property type="entry name" value="CTHRC1_C"/>
</dbReference>
<organism evidence="3 4">
    <name type="scientific">Clytia hemisphaerica</name>
    <dbReference type="NCBI Taxonomy" id="252671"/>
    <lineage>
        <taxon>Eukaryota</taxon>
        <taxon>Metazoa</taxon>
        <taxon>Cnidaria</taxon>
        <taxon>Hydrozoa</taxon>
        <taxon>Hydroidolina</taxon>
        <taxon>Leptothecata</taxon>
        <taxon>Obeliida</taxon>
        <taxon>Clytiidae</taxon>
        <taxon>Clytia</taxon>
    </lineage>
</organism>
<reference evidence="3" key="1">
    <citation type="submission" date="2021-01" db="UniProtKB">
        <authorList>
            <consortium name="EnsemblMetazoa"/>
        </authorList>
    </citation>
    <scope>IDENTIFICATION</scope>
</reference>
<evidence type="ECO:0000256" key="1">
    <source>
        <dbReference type="SAM" id="MobiDB-lite"/>
    </source>
</evidence>